<evidence type="ECO:0000313" key="2">
    <source>
        <dbReference type="EMBL" id="KAF8882337.1"/>
    </source>
</evidence>
<sequence length="164" mass="17674">MSMRGEIRKEQEQRTEIRKTQKIRKNPAAAHARKTFLISYLPRTPLNQQPPPPNLRGTHSPVLEMIGVNESVSSPPSPSSSVVVSAASALLLCVSVRLSLAPRAWILLDKECRCDGEGEVRRSDDMVLLKGGRDMDVGGRRDGGGGGSGSGHWSSQGICFSPNG</sequence>
<evidence type="ECO:0000313" key="3">
    <source>
        <dbReference type="Proteomes" id="UP000724874"/>
    </source>
</evidence>
<gene>
    <name evidence="2" type="ORF">CPB84DRAFT_221228</name>
</gene>
<feature type="region of interest" description="Disordered" evidence="1">
    <location>
        <begin position="132"/>
        <end position="164"/>
    </location>
</feature>
<dbReference type="EMBL" id="JADNYJ010000124">
    <property type="protein sequence ID" value="KAF8882337.1"/>
    <property type="molecule type" value="Genomic_DNA"/>
</dbReference>
<reference evidence="2" key="1">
    <citation type="submission" date="2020-11" db="EMBL/GenBank/DDBJ databases">
        <authorList>
            <consortium name="DOE Joint Genome Institute"/>
            <person name="Ahrendt S."/>
            <person name="Riley R."/>
            <person name="Andreopoulos W."/>
            <person name="LaButti K."/>
            <person name="Pangilinan J."/>
            <person name="Ruiz-duenas F.J."/>
            <person name="Barrasa J.M."/>
            <person name="Sanchez-Garcia M."/>
            <person name="Camarero S."/>
            <person name="Miyauchi S."/>
            <person name="Serrano A."/>
            <person name="Linde D."/>
            <person name="Babiker R."/>
            <person name="Drula E."/>
            <person name="Ayuso-Fernandez I."/>
            <person name="Pacheco R."/>
            <person name="Padilla G."/>
            <person name="Ferreira P."/>
            <person name="Barriuso J."/>
            <person name="Kellner H."/>
            <person name="Castanera R."/>
            <person name="Alfaro M."/>
            <person name="Ramirez L."/>
            <person name="Pisabarro A.G."/>
            <person name="Kuo A."/>
            <person name="Tritt A."/>
            <person name="Lipzen A."/>
            <person name="He G."/>
            <person name="Yan M."/>
            <person name="Ng V."/>
            <person name="Cullen D."/>
            <person name="Martin F."/>
            <person name="Rosso M.-N."/>
            <person name="Henrissat B."/>
            <person name="Hibbett D."/>
            <person name="Martinez A.T."/>
            <person name="Grigoriev I.V."/>
        </authorList>
    </citation>
    <scope>NUCLEOTIDE SEQUENCE</scope>
    <source>
        <strain evidence="2">AH 44721</strain>
    </source>
</reference>
<dbReference type="AlphaFoldDB" id="A0A9P5THQ1"/>
<protein>
    <submittedName>
        <fullName evidence="2">Uncharacterized protein</fullName>
    </submittedName>
</protein>
<feature type="compositionally biased region" description="Basic and acidic residues" evidence="1">
    <location>
        <begin position="1"/>
        <end position="19"/>
    </location>
</feature>
<feature type="compositionally biased region" description="Basic and acidic residues" evidence="1">
    <location>
        <begin position="132"/>
        <end position="143"/>
    </location>
</feature>
<keyword evidence="3" id="KW-1185">Reference proteome</keyword>
<feature type="region of interest" description="Disordered" evidence="1">
    <location>
        <begin position="1"/>
        <end position="30"/>
    </location>
</feature>
<name>A0A9P5THQ1_GYMJU</name>
<comment type="caution">
    <text evidence="2">The sequence shown here is derived from an EMBL/GenBank/DDBJ whole genome shotgun (WGS) entry which is preliminary data.</text>
</comment>
<accession>A0A9P5THQ1</accession>
<dbReference type="Proteomes" id="UP000724874">
    <property type="component" value="Unassembled WGS sequence"/>
</dbReference>
<evidence type="ECO:0000256" key="1">
    <source>
        <dbReference type="SAM" id="MobiDB-lite"/>
    </source>
</evidence>
<proteinExistence type="predicted"/>
<organism evidence="2 3">
    <name type="scientific">Gymnopilus junonius</name>
    <name type="common">Spectacular rustgill mushroom</name>
    <name type="synonym">Gymnopilus spectabilis subsp. junonius</name>
    <dbReference type="NCBI Taxonomy" id="109634"/>
    <lineage>
        <taxon>Eukaryota</taxon>
        <taxon>Fungi</taxon>
        <taxon>Dikarya</taxon>
        <taxon>Basidiomycota</taxon>
        <taxon>Agaricomycotina</taxon>
        <taxon>Agaricomycetes</taxon>
        <taxon>Agaricomycetidae</taxon>
        <taxon>Agaricales</taxon>
        <taxon>Agaricineae</taxon>
        <taxon>Hymenogastraceae</taxon>
        <taxon>Gymnopilus</taxon>
    </lineage>
</organism>